<evidence type="ECO:0000256" key="1">
    <source>
        <dbReference type="SAM" id="Phobius"/>
    </source>
</evidence>
<organism evidence="2 3">
    <name type="scientific">Pseudofrankia asymbiotica</name>
    <dbReference type="NCBI Taxonomy" id="1834516"/>
    <lineage>
        <taxon>Bacteria</taxon>
        <taxon>Bacillati</taxon>
        <taxon>Actinomycetota</taxon>
        <taxon>Actinomycetes</taxon>
        <taxon>Frankiales</taxon>
        <taxon>Frankiaceae</taxon>
        <taxon>Pseudofrankia</taxon>
    </lineage>
</organism>
<keyword evidence="3" id="KW-1185">Reference proteome</keyword>
<evidence type="ECO:0000313" key="3">
    <source>
        <dbReference type="Proteomes" id="UP000188929"/>
    </source>
</evidence>
<accession>A0A1V2IDB3</accession>
<sequence length="177" mass="18941">MSQDSVAILAAVLVPVATAAVGALGLVLKDWREGRAYAGRRRPPFEDAARQVSFAVEWWQARQTISSPSEDLDEARTRALAWLEEASALVTQTAPAPGVSVRRLLLLAPPLHDRLAKVIRLGFYLSVAVMVFFSAEATAAALGGSSAGDVSWTYVWSAVFGALSLILRYAAVATEAR</sequence>
<feature type="transmembrane region" description="Helical" evidence="1">
    <location>
        <begin position="6"/>
        <end position="28"/>
    </location>
</feature>
<dbReference type="STRING" id="1834516.BL253_10645"/>
<name>A0A1V2IDB3_9ACTN</name>
<proteinExistence type="predicted"/>
<dbReference type="AlphaFoldDB" id="A0A1V2IDB3"/>
<feature type="transmembrane region" description="Helical" evidence="1">
    <location>
        <begin position="154"/>
        <end position="171"/>
    </location>
</feature>
<comment type="caution">
    <text evidence="2">The sequence shown here is derived from an EMBL/GenBank/DDBJ whole genome shotgun (WGS) entry which is preliminary data.</text>
</comment>
<keyword evidence="1" id="KW-0812">Transmembrane</keyword>
<evidence type="ECO:0000313" key="2">
    <source>
        <dbReference type="EMBL" id="ONH31107.1"/>
    </source>
</evidence>
<reference evidence="3" key="1">
    <citation type="submission" date="2016-10" db="EMBL/GenBank/DDBJ databases">
        <title>Frankia sp. NRRL B-16386 Genome sequencing.</title>
        <authorList>
            <person name="Ghodhbane-Gtari F."/>
            <person name="Swanson E."/>
            <person name="Gueddou A."/>
            <person name="Hezbri K."/>
            <person name="Ktari K."/>
            <person name="Nouioui I."/>
            <person name="Morris K."/>
            <person name="Simpson S."/>
            <person name="Abebe-Akele F."/>
            <person name="Thomas K."/>
            <person name="Gtari M."/>
            <person name="Tisa L.S."/>
        </authorList>
    </citation>
    <scope>NUCLEOTIDE SEQUENCE [LARGE SCALE GENOMIC DNA]</scope>
    <source>
        <strain evidence="3">NRRL B-16386</strain>
    </source>
</reference>
<protein>
    <submittedName>
        <fullName evidence="2">Uncharacterized protein</fullName>
    </submittedName>
</protein>
<gene>
    <name evidence="2" type="ORF">BL253_10645</name>
</gene>
<keyword evidence="1" id="KW-1133">Transmembrane helix</keyword>
<dbReference type="Proteomes" id="UP000188929">
    <property type="component" value="Unassembled WGS sequence"/>
</dbReference>
<dbReference type="EMBL" id="MOMC01000018">
    <property type="protein sequence ID" value="ONH31107.1"/>
    <property type="molecule type" value="Genomic_DNA"/>
</dbReference>
<feature type="transmembrane region" description="Helical" evidence="1">
    <location>
        <begin position="121"/>
        <end position="142"/>
    </location>
</feature>
<keyword evidence="1" id="KW-0472">Membrane</keyword>